<comment type="catalytic activity">
    <reaction evidence="20">
        <text>7,8-dihydropteroate + L-glutamate + ATP = 7,8-dihydrofolate + ADP + phosphate + H(+)</text>
        <dbReference type="Rhea" id="RHEA:23584"/>
        <dbReference type="ChEBI" id="CHEBI:15378"/>
        <dbReference type="ChEBI" id="CHEBI:17839"/>
        <dbReference type="ChEBI" id="CHEBI:29985"/>
        <dbReference type="ChEBI" id="CHEBI:30616"/>
        <dbReference type="ChEBI" id="CHEBI:43474"/>
        <dbReference type="ChEBI" id="CHEBI:57451"/>
        <dbReference type="ChEBI" id="CHEBI:456216"/>
        <dbReference type="EC" id="6.3.2.12"/>
    </reaction>
</comment>
<evidence type="ECO:0000256" key="2">
    <source>
        <dbReference type="ARBA" id="ARBA00004799"/>
    </source>
</evidence>
<keyword evidence="25" id="KW-1185">Reference proteome</keyword>
<comment type="catalytic activity">
    <reaction evidence="19">
        <text>(6R)-5,10-methylenetetrahydrofolyl-(gamma-L-Glu)(n) + L-glutamate + ATP = (6R)-5,10-methylenetetrahydrofolyl-(gamma-L-Glu)(n+1) + ADP + phosphate + H(+)</text>
        <dbReference type="Rhea" id="RHEA:51912"/>
        <dbReference type="Rhea" id="RHEA-COMP:13257"/>
        <dbReference type="Rhea" id="RHEA-COMP:13258"/>
        <dbReference type="ChEBI" id="CHEBI:15378"/>
        <dbReference type="ChEBI" id="CHEBI:29985"/>
        <dbReference type="ChEBI" id="CHEBI:30616"/>
        <dbReference type="ChEBI" id="CHEBI:43474"/>
        <dbReference type="ChEBI" id="CHEBI:136572"/>
        <dbReference type="ChEBI" id="CHEBI:456216"/>
        <dbReference type="EC" id="6.3.2.17"/>
    </reaction>
</comment>
<name>A0ABQ5YML3_9BURK</name>
<evidence type="ECO:0000256" key="17">
    <source>
        <dbReference type="ARBA" id="ARBA00047493"/>
    </source>
</evidence>
<accession>A0ABQ5YML3</accession>
<dbReference type="EC" id="6.3.2.17" evidence="6"/>
<dbReference type="RefSeq" id="WP_284280280.1">
    <property type="nucleotide sequence ID" value="NZ_BSOJ01000009.1"/>
</dbReference>
<organism evidence="24 25">
    <name type="scientific">Limnobacter litoralis</name>
    <dbReference type="NCBI Taxonomy" id="481366"/>
    <lineage>
        <taxon>Bacteria</taxon>
        <taxon>Pseudomonadati</taxon>
        <taxon>Pseudomonadota</taxon>
        <taxon>Betaproteobacteria</taxon>
        <taxon>Burkholderiales</taxon>
        <taxon>Burkholderiaceae</taxon>
        <taxon>Limnobacter</taxon>
    </lineage>
</organism>
<evidence type="ECO:0000313" key="25">
    <source>
        <dbReference type="Proteomes" id="UP001156664"/>
    </source>
</evidence>
<feature type="domain" description="Mur ligase C-terminal" evidence="22">
    <location>
        <begin position="295"/>
        <end position="441"/>
    </location>
</feature>
<gene>
    <name evidence="24" type="primary">folC</name>
    <name evidence="24" type="ORF">GCM10007875_09270</name>
</gene>
<feature type="domain" description="Mur ligase central" evidence="23">
    <location>
        <begin position="51"/>
        <end position="269"/>
    </location>
</feature>
<dbReference type="NCBIfam" id="TIGR01499">
    <property type="entry name" value="folC"/>
    <property type="match status" value="1"/>
</dbReference>
<evidence type="ECO:0000256" key="8">
    <source>
        <dbReference type="ARBA" id="ARBA00022598"/>
    </source>
</evidence>
<evidence type="ECO:0000256" key="11">
    <source>
        <dbReference type="ARBA" id="ARBA00022840"/>
    </source>
</evidence>
<evidence type="ECO:0000256" key="19">
    <source>
        <dbReference type="ARBA" id="ARBA00049035"/>
    </source>
</evidence>
<evidence type="ECO:0000256" key="3">
    <source>
        <dbReference type="ARBA" id="ARBA00005150"/>
    </source>
</evidence>
<dbReference type="InterPro" id="IPR013221">
    <property type="entry name" value="Mur_ligase_cen"/>
</dbReference>
<evidence type="ECO:0000256" key="6">
    <source>
        <dbReference type="ARBA" id="ARBA00013025"/>
    </source>
</evidence>
<evidence type="ECO:0000256" key="1">
    <source>
        <dbReference type="ARBA" id="ARBA00002714"/>
    </source>
</evidence>
<evidence type="ECO:0000256" key="14">
    <source>
        <dbReference type="ARBA" id="ARBA00030048"/>
    </source>
</evidence>
<keyword evidence="9" id="KW-0479">Metal-binding</keyword>
<comment type="catalytic activity">
    <reaction evidence="17">
        <text>(6S)-5,6,7,8-tetrahydrofolyl-(gamma-L-Glu)(n) + L-glutamate + ATP = (6S)-5,6,7,8-tetrahydrofolyl-(gamma-L-Glu)(n+1) + ADP + phosphate + H(+)</text>
        <dbReference type="Rhea" id="RHEA:10580"/>
        <dbReference type="Rhea" id="RHEA-COMP:14738"/>
        <dbReference type="Rhea" id="RHEA-COMP:14740"/>
        <dbReference type="ChEBI" id="CHEBI:15378"/>
        <dbReference type="ChEBI" id="CHEBI:29985"/>
        <dbReference type="ChEBI" id="CHEBI:30616"/>
        <dbReference type="ChEBI" id="CHEBI:43474"/>
        <dbReference type="ChEBI" id="CHEBI:141005"/>
        <dbReference type="ChEBI" id="CHEBI:456216"/>
        <dbReference type="EC" id="6.3.2.17"/>
    </reaction>
</comment>
<evidence type="ECO:0000256" key="5">
    <source>
        <dbReference type="ARBA" id="ARBA00013023"/>
    </source>
</evidence>
<evidence type="ECO:0000256" key="20">
    <source>
        <dbReference type="ARBA" id="ARBA00049161"/>
    </source>
</evidence>
<dbReference type="InterPro" id="IPR036565">
    <property type="entry name" value="Mur-like_cat_sf"/>
</dbReference>
<dbReference type="EMBL" id="BSOJ01000009">
    <property type="protein sequence ID" value="GLR25839.1"/>
    <property type="molecule type" value="Genomic_DNA"/>
</dbReference>
<evidence type="ECO:0000256" key="18">
    <source>
        <dbReference type="ARBA" id="ARBA00047808"/>
    </source>
</evidence>
<dbReference type="Gene3D" id="3.90.190.20">
    <property type="entry name" value="Mur ligase, C-terminal domain"/>
    <property type="match status" value="1"/>
</dbReference>
<comment type="function">
    <text evidence="1">Functions in two distinct reactions of the de novo folate biosynthetic pathway. Catalyzes the addition of a glutamate residue to dihydropteroate (7,8-dihydropteroate or H2Pte) to form dihydrofolate (7,8-dihydrofolate monoglutamate or H2Pte-Glu). Also catalyzes successive additions of L-glutamate to tetrahydrofolate or 10-formyltetrahydrofolate or 5,10-methylenetetrahydrofolate, leading to folylpolyglutamate derivatives.</text>
</comment>
<dbReference type="InterPro" id="IPR004101">
    <property type="entry name" value="Mur_ligase_C"/>
</dbReference>
<dbReference type="PROSITE" id="PS01011">
    <property type="entry name" value="FOLYLPOLYGLU_SYNT_1"/>
    <property type="match status" value="1"/>
</dbReference>
<keyword evidence="8 21" id="KW-0436">Ligase</keyword>
<dbReference type="SUPFAM" id="SSF53623">
    <property type="entry name" value="MurD-like peptide ligases, catalytic domain"/>
    <property type="match status" value="1"/>
</dbReference>
<evidence type="ECO:0000256" key="13">
    <source>
        <dbReference type="ARBA" id="ARBA00022909"/>
    </source>
</evidence>
<keyword evidence="12" id="KW-0460">Magnesium</keyword>
<keyword evidence="13" id="KW-0289">Folate biosynthesis</keyword>
<dbReference type="PIRSF" id="PIRSF001563">
    <property type="entry name" value="Folylpolyglu_synth"/>
    <property type="match status" value="1"/>
</dbReference>
<evidence type="ECO:0000313" key="24">
    <source>
        <dbReference type="EMBL" id="GLR25839.1"/>
    </source>
</evidence>
<dbReference type="PANTHER" id="PTHR11136">
    <property type="entry name" value="FOLYLPOLYGLUTAMATE SYNTHASE-RELATED"/>
    <property type="match status" value="1"/>
</dbReference>
<dbReference type="InterPro" id="IPR001645">
    <property type="entry name" value="Folylpolyglutamate_synth"/>
</dbReference>
<comment type="catalytic activity">
    <reaction evidence="18">
        <text>10-formyltetrahydrofolyl-(gamma-L-Glu)(n) + L-glutamate + ATP = 10-formyltetrahydrofolyl-(gamma-L-Glu)(n+1) + ADP + phosphate + H(+)</text>
        <dbReference type="Rhea" id="RHEA:51904"/>
        <dbReference type="Rhea" id="RHEA-COMP:13088"/>
        <dbReference type="Rhea" id="RHEA-COMP:14300"/>
        <dbReference type="ChEBI" id="CHEBI:15378"/>
        <dbReference type="ChEBI" id="CHEBI:29985"/>
        <dbReference type="ChEBI" id="CHEBI:30616"/>
        <dbReference type="ChEBI" id="CHEBI:43474"/>
        <dbReference type="ChEBI" id="CHEBI:134413"/>
        <dbReference type="ChEBI" id="CHEBI:456216"/>
        <dbReference type="EC" id="6.3.2.17"/>
    </reaction>
</comment>
<evidence type="ECO:0000256" key="7">
    <source>
        <dbReference type="ARBA" id="ARBA00019357"/>
    </source>
</evidence>
<evidence type="ECO:0000256" key="15">
    <source>
        <dbReference type="ARBA" id="ARBA00030592"/>
    </source>
</evidence>
<comment type="pathway">
    <text evidence="2">Cofactor biosynthesis; tetrahydrofolate biosynthesis; 7,8-dihydrofolate from 2-amino-4-hydroxy-6-hydroxymethyl-7,8-dihydropteridine diphosphate and 4-aminobenzoate: step 2/2.</text>
</comment>
<evidence type="ECO:0000259" key="22">
    <source>
        <dbReference type="Pfam" id="PF02875"/>
    </source>
</evidence>
<dbReference type="Proteomes" id="UP001156664">
    <property type="component" value="Unassembled WGS sequence"/>
</dbReference>
<sequence>MHSIPTENSSLGEWLSYLEAIHSKPIDMGLERVHEVRQRLNLNPSCLVFTVAGTNGKGSTCAMLESILVQAGYKVGLYTSPHLLRFTERARINGQEIAEADLVKAFARVEQARNAAPSVISLTYFEFTTLAIVLHFAGLELDAMVLEIGLGGRLDAVNVFDPDCAICTSVDLDHQAFLGNDRESIGREKAGVFRPGKPAVVSDPSPPASVIKHANDIGADLWLFGRDFNYSGDKQQWAYGGRGMRRAALAYPALRGANQLLNASAAIAALETVRDRLPVPAQAIRQGLLLVEWPGRFQVLAGQPTIVLDVGHNPHAAAHLRESLDNMGFFPFTHCIFGMLADKDAVGVVRALKDRIDHWHLVPTEGDRGRSADQLRSVVEQEVGSAEAFDWEANAQALKKGGIARQAPEKSVQTYASVDEAYRTVTQAAAASDRILVFGSFVIVGQALLVREALKKSNH</sequence>
<evidence type="ECO:0000256" key="9">
    <source>
        <dbReference type="ARBA" id="ARBA00022723"/>
    </source>
</evidence>
<comment type="similarity">
    <text evidence="4 21">Belongs to the folylpolyglutamate synthase family.</text>
</comment>
<proteinExistence type="inferred from homology"/>
<keyword evidence="10 21" id="KW-0547">Nucleotide-binding</keyword>
<dbReference type="InterPro" id="IPR018109">
    <property type="entry name" value="Folylpolyglutamate_synth_CS"/>
</dbReference>
<dbReference type="EC" id="6.3.2.12" evidence="5"/>
<dbReference type="PANTHER" id="PTHR11136:SF0">
    <property type="entry name" value="DIHYDROFOLATE SYNTHETASE-RELATED"/>
    <property type="match status" value="1"/>
</dbReference>
<dbReference type="NCBIfam" id="NF008101">
    <property type="entry name" value="PRK10846.1"/>
    <property type="match status" value="1"/>
</dbReference>
<comment type="caution">
    <text evidence="24">The sequence shown here is derived from an EMBL/GenBank/DDBJ whole genome shotgun (WGS) entry which is preliminary data.</text>
</comment>
<dbReference type="Pfam" id="PF08245">
    <property type="entry name" value="Mur_ligase_M"/>
    <property type="match status" value="1"/>
</dbReference>
<evidence type="ECO:0000256" key="10">
    <source>
        <dbReference type="ARBA" id="ARBA00022741"/>
    </source>
</evidence>
<reference evidence="25" key="1">
    <citation type="journal article" date="2019" name="Int. J. Syst. Evol. Microbiol.">
        <title>The Global Catalogue of Microorganisms (GCM) 10K type strain sequencing project: providing services to taxonomists for standard genome sequencing and annotation.</title>
        <authorList>
            <consortium name="The Broad Institute Genomics Platform"/>
            <consortium name="The Broad Institute Genome Sequencing Center for Infectious Disease"/>
            <person name="Wu L."/>
            <person name="Ma J."/>
        </authorList>
    </citation>
    <scope>NUCLEOTIDE SEQUENCE [LARGE SCALE GENOMIC DNA]</scope>
    <source>
        <strain evidence="25">NBRC 105857</strain>
    </source>
</reference>
<evidence type="ECO:0000256" key="12">
    <source>
        <dbReference type="ARBA" id="ARBA00022842"/>
    </source>
</evidence>
<dbReference type="Pfam" id="PF02875">
    <property type="entry name" value="Mur_ligase_C"/>
    <property type="match status" value="1"/>
</dbReference>
<keyword evidence="11 21" id="KW-0067">ATP-binding</keyword>
<evidence type="ECO:0000256" key="16">
    <source>
        <dbReference type="ARBA" id="ARBA00032510"/>
    </source>
</evidence>
<evidence type="ECO:0000256" key="21">
    <source>
        <dbReference type="PIRNR" id="PIRNR001563"/>
    </source>
</evidence>
<protein>
    <recommendedName>
        <fullName evidence="7">Dihydrofolate synthase/folylpolyglutamate synthase</fullName>
        <ecNumber evidence="5">6.3.2.12</ecNumber>
        <ecNumber evidence="6">6.3.2.17</ecNumber>
    </recommendedName>
    <alternativeName>
        <fullName evidence="16">Folylpoly-gamma-glutamate synthetase-dihydrofolate synthetase</fullName>
    </alternativeName>
    <alternativeName>
        <fullName evidence="14">Folylpolyglutamate synthetase</fullName>
    </alternativeName>
    <alternativeName>
        <fullName evidence="15">Tetrahydrofolylpolyglutamate synthase</fullName>
    </alternativeName>
</protein>
<dbReference type="Gene3D" id="3.40.1190.10">
    <property type="entry name" value="Mur-like, catalytic domain"/>
    <property type="match status" value="1"/>
</dbReference>
<dbReference type="SUPFAM" id="SSF53244">
    <property type="entry name" value="MurD-like peptide ligases, peptide-binding domain"/>
    <property type="match status" value="1"/>
</dbReference>
<evidence type="ECO:0000259" key="23">
    <source>
        <dbReference type="Pfam" id="PF08245"/>
    </source>
</evidence>
<dbReference type="InterPro" id="IPR036615">
    <property type="entry name" value="Mur_ligase_C_dom_sf"/>
</dbReference>
<comment type="pathway">
    <text evidence="3">Cofactor biosynthesis; tetrahydrofolylpolyglutamate biosynthesis.</text>
</comment>
<evidence type="ECO:0000256" key="4">
    <source>
        <dbReference type="ARBA" id="ARBA00008276"/>
    </source>
</evidence>